<dbReference type="InterPro" id="IPR036102">
    <property type="entry name" value="OsmC/Ohrsf"/>
</dbReference>
<protein>
    <submittedName>
        <fullName evidence="3">Organic hydroperoxide resistance protein</fullName>
    </submittedName>
</protein>
<evidence type="ECO:0000313" key="3">
    <source>
        <dbReference type="EMBL" id="MED4128808.1"/>
    </source>
</evidence>
<dbReference type="InterPro" id="IPR003718">
    <property type="entry name" value="OsmC/Ohr_fam"/>
</dbReference>
<comment type="caution">
    <text evidence="3">The sequence shown here is derived from an EMBL/GenBank/DDBJ whole genome shotgun (WGS) entry which is preliminary data.</text>
</comment>
<organism evidence="3 4">
    <name type="scientific">Shouchella miscanthi</name>
    <dbReference type="NCBI Taxonomy" id="2598861"/>
    <lineage>
        <taxon>Bacteria</taxon>
        <taxon>Bacillati</taxon>
        <taxon>Bacillota</taxon>
        <taxon>Bacilli</taxon>
        <taxon>Bacillales</taxon>
        <taxon>Bacillaceae</taxon>
        <taxon>Shouchella</taxon>
    </lineage>
</organism>
<dbReference type="Gene3D" id="2.20.25.10">
    <property type="match status" value="1"/>
</dbReference>
<dbReference type="Pfam" id="PF02566">
    <property type="entry name" value="OsmC"/>
    <property type="match status" value="1"/>
</dbReference>
<name>A0ABU6NKR3_9BACI</name>
<dbReference type="Gene3D" id="3.30.300.20">
    <property type="match status" value="1"/>
</dbReference>
<evidence type="ECO:0000256" key="1">
    <source>
        <dbReference type="ARBA" id="ARBA00007378"/>
    </source>
</evidence>
<gene>
    <name evidence="3" type="ORF">P5F74_11735</name>
</gene>
<dbReference type="Proteomes" id="UP001341820">
    <property type="component" value="Unassembled WGS sequence"/>
</dbReference>
<accession>A0ABU6NKR3</accession>
<feature type="compositionally biased region" description="Polar residues" evidence="2">
    <location>
        <begin position="1"/>
        <end position="10"/>
    </location>
</feature>
<dbReference type="RefSeq" id="WP_144557806.1">
    <property type="nucleotide sequence ID" value="NZ_CP042163.1"/>
</dbReference>
<proteinExistence type="inferred from homology"/>
<sequence length="138" mass="14639">MALYTASSKASGGRQGKVESSDGTLNLSLSLPKGLGGNEKAGTTNPEQLFSAGYAACFDSALHLVAGQKKKRITSEVTAEISIDKQPEGFGLSAQLIVEMNGVSQQEAEELVEKAHQVCPYSRAVQGNIEVRKRVITK</sequence>
<dbReference type="SUPFAM" id="SSF82784">
    <property type="entry name" value="OsmC-like"/>
    <property type="match status" value="1"/>
</dbReference>
<evidence type="ECO:0000313" key="4">
    <source>
        <dbReference type="Proteomes" id="UP001341820"/>
    </source>
</evidence>
<comment type="similarity">
    <text evidence="1">Belongs to the OsmC/Ohr family.</text>
</comment>
<reference evidence="3 4" key="1">
    <citation type="submission" date="2023-03" db="EMBL/GenBank/DDBJ databases">
        <title>Bacillus Genome Sequencing.</title>
        <authorList>
            <person name="Dunlap C."/>
        </authorList>
    </citation>
    <scope>NUCLEOTIDE SEQUENCE [LARGE SCALE GENOMIC DNA]</scope>
    <source>
        <strain evidence="3 4">B-4107</strain>
    </source>
</reference>
<evidence type="ECO:0000256" key="2">
    <source>
        <dbReference type="SAM" id="MobiDB-lite"/>
    </source>
</evidence>
<keyword evidence="4" id="KW-1185">Reference proteome</keyword>
<dbReference type="EMBL" id="JAROAS010000022">
    <property type="protein sequence ID" value="MED4128808.1"/>
    <property type="molecule type" value="Genomic_DNA"/>
</dbReference>
<dbReference type="NCBIfam" id="TIGR03561">
    <property type="entry name" value="organ_hyd_perox"/>
    <property type="match status" value="1"/>
</dbReference>
<feature type="region of interest" description="Disordered" evidence="2">
    <location>
        <begin position="1"/>
        <end position="44"/>
    </location>
</feature>
<dbReference type="PANTHER" id="PTHR33797:SF2">
    <property type="entry name" value="ORGANIC HYDROPEROXIDE RESISTANCE PROTEIN-LIKE"/>
    <property type="match status" value="1"/>
</dbReference>
<dbReference type="InterPro" id="IPR015946">
    <property type="entry name" value="KH_dom-like_a/b"/>
</dbReference>
<dbReference type="PANTHER" id="PTHR33797">
    <property type="entry name" value="ORGANIC HYDROPEROXIDE RESISTANCE PROTEIN-LIKE"/>
    <property type="match status" value="1"/>
</dbReference>
<dbReference type="InterPro" id="IPR019953">
    <property type="entry name" value="OHR"/>
</dbReference>